<sequence length="392" mass="44641">MRADRLLTILMLLQTRGRMTARELAERLEVSERTIYRDMEALSMAGIPVYAERGPGGGCQLLGDYKTTLNGLNSTEIQALFTALDSSSLVDLGMAQALHDARLKLMTALPVPDCELAQHTRQRVHVDHRSWFASASHSEHHLPLIQQALYEDHILHIQYHMDDGALVKRLIAPYGLVSKAGTWFLIGAHCEISVIAVATMQCVEMTEKTFIYPQDFDLEHYWENYCQRLEDEMPPYARPLHLSPYEARQLPRMLSEWGYILEETDASPNMAPASYRREKKAYVGSPQRKKVIYRAPQHTRPLRNGIRAPLQRRHGPVTRDTPAIAAANKKKQFRQPHSASDSRTKKKNGFKNNFNIRTAHKRAGSEKKNAVFPMNLWYTDSKSKHTTSLIAA</sequence>
<accession>A0A8J3I1V9</accession>
<name>A0A8J3I1V9_9CHLR</name>
<gene>
    <name evidence="5" type="ORF">KSX_21320</name>
</gene>
<dbReference type="RefSeq" id="WP_220193407.1">
    <property type="nucleotide sequence ID" value="NZ_BNJF01000001.1"/>
</dbReference>
<comment type="caution">
    <text evidence="5">The sequence shown here is derived from an EMBL/GenBank/DDBJ whole genome shotgun (WGS) entry which is preliminary data.</text>
</comment>
<dbReference type="GO" id="GO:0003700">
    <property type="term" value="F:DNA-binding transcription factor activity"/>
    <property type="evidence" value="ECO:0007669"/>
    <property type="project" value="InterPro"/>
</dbReference>
<dbReference type="InterPro" id="IPR036388">
    <property type="entry name" value="WH-like_DNA-bd_sf"/>
</dbReference>
<dbReference type="SUPFAM" id="SSF46785">
    <property type="entry name" value="Winged helix' DNA-binding domain"/>
    <property type="match status" value="1"/>
</dbReference>
<dbReference type="PANTHER" id="PTHR34580">
    <property type="match status" value="1"/>
</dbReference>
<dbReference type="Gene3D" id="1.10.10.10">
    <property type="entry name" value="Winged helix-like DNA-binding domain superfamily/Winged helix DNA-binding domain"/>
    <property type="match status" value="1"/>
</dbReference>
<evidence type="ECO:0000256" key="3">
    <source>
        <dbReference type="SAM" id="MobiDB-lite"/>
    </source>
</evidence>
<dbReference type="EMBL" id="BNJF01000001">
    <property type="protein sequence ID" value="GHO43969.1"/>
    <property type="molecule type" value="Genomic_DNA"/>
</dbReference>
<evidence type="ECO:0000256" key="2">
    <source>
        <dbReference type="ARBA" id="ARBA00023163"/>
    </source>
</evidence>
<protein>
    <recommendedName>
        <fullName evidence="4">HTH deoR-type domain-containing protein</fullName>
    </recommendedName>
</protein>
<dbReference type="PANTHER" id="PTHR34580:SF1">
    <property type="entry name" value="PROTEIN PAFC"/>
    <property type="match status" value="1"/>
</dbReference>
<evidence type="ECO:0000259" key="4">
    <source>
        <dbReference type="PROSITE" id="PS51000"/>
    </source>
</evidence>
<reference evidence="5" key="1">
    <citation type="submission" date="2020-10" db="EMBL/GenBank/DDBJ databases">
        <title>Taxonomic study of unclassified bacteria belonging to the class Ktedonobacteria.</title>
        <authorList>
            <person name="Yabe S."/>
            <person name="Wang C.M."/>
            <person name="Zheng Y."/>
            <person name="Sakai Y."/>
            <person name="Cavaletti L."/>
            <person name="Monciardini P."/>
            <person name="Donadio S."/>
        </authorList>
    </citation>
    <scope>NUCLEOTIDE SEQUENCE</scope>
    <source>
        <strain evidence="5">SOSP1-1</strain>
    </source>
</reference>
<dbReference type="AlphaFoldDB" id="A0A8J3I1V9"/>
<dbReference type="Proteomes" id="UP000612362">
    <property type="component" value="Unassembled WGS sequence"/>
</dbReference>
<evidence type="ECO:0000313" key="6">
    <source>
        <dbReference type="Proteomes" id="UP000612362"/>
    </source>
</evidence>
<dbReference type="InterPro" id="IPR036390">
    <property type="entry name" value="WH_DNA-bd_sf"/>
</dbReference>
<keyword evidence="6" id="KW-1185">Reference proteome</keyword>
<dbReference type="Pfam" id="PF08279">
    <property type="entry name" value="HTH_11"/>
    <property type="match status" value="1"/>
</dbReference>
<dbReference type="InterPro" id="IPR013196">
    <property type="entry name" value="HTH_11"/>
</dbReference>
<dbReference type="Pfam" id="PF13280">
    <property type="entry name" value="WYL"/>
    <property type="match status" value="1"/>
</dbReference>
<dbReference type="PROSITE" id="PS52050">
    <property type="entry name" value="WYL"/>
    <property type="match status" value="1"/>
</dbReference>
<dbReference type="InterPro" id="IPR026881">
    <property type="entry name" value="WYL_dom"/>
</dbReference>
<evidence type="ECO:0000313" key="5">
    <source>
        <dbReference type="EMBL" id="GHO43969.1"/>
    </source>
</evidence>
<feature type="region of interest" description="Disordered" evidence="3">
    <location>
        <begin position="326"/>
        <end position="365"/>
    </location>
</feature>
<organism evidence="5 6">
    <name type="scientific">Ktedonospora formicarum</name>
    <dbReference type="NCBI Taxonomy" id="2778364"/>
    <lineage>
        <taxon>Bacteria</taxon>
        <taxon>Bacillati</taxon>
        <taxon>Chloroflexota</taxon>
        <taxon>Ktedonobacteria</taxon>
        <taxon>Ktedonobacterales</taxon>
        <taxon>Ktedonobacteraceae</taxon>
        <taxon>Ktedonospora</taxon>
    </lineage>
</organism>
<proteinExistence type="predicted"/>
<evidence type="ECO:0000256" key="1">
    <source>
        <dbReference type="ARBA" id="ARBA00023015"/>
    </source>
</evidence>
<dbReference type="PROSITE" id="PS51000">
    <property type="entry name" value="HTH_DEOR_2"/>
    <property type="match status" value="1"/>
</dbReference>
<dbReference type="InterPro" id="IPR051534">
    <property type="entry name" value="CBASS_pafABC_assoc_protein"/>
</dbReference>
<feature type="domain" description="HTH deoR-type" evidence="4">
    <location>
        <begin position="2"/>
        <end position="60"/>
    </location>
</feature>
<keyword evidence="1" id="KW-0805">Transcription regulation</keyword>
<dbReference type="InterPro" id="IPR001034">
    <property type="entry name" value="DeoR_HTH"/>
</dbReference>
<keyword evidence="2" id="KW-0804">Transcription</keyword>